<dbReference type="InterPro" id="IPR012309">
    <property type="entry name" value="DNA_ligase_ATP-dep_C"/>
</dbReference>
<evidence type="ECO:0000256" key="10">
    <source>
        <dbReference type="ARBA" id="ARBA00022801"/>
    </source>
</evidence>
<keyword evidence="5" id="KW-0548">Nucleotidyltransferase</keyword>
<keyword evidence="13" id="KW-0239">DNA-directed DNA polymerase</keyword>
<dbReference type="InterPro" id="IPR014146">
    <property type="entry name" value="LigD_ligase_dom"/>
</dbReference>
<dbReference type="CDD" id="cd07971">
    <property type="entry name" value="OBF_DNA_ligase_LigD"/>
    <property type="match status" value="1"/>
</dbReference>
<dbReference type="CDD" id="cd07906">
    <property type="entry name" value="Adenylation_DNA_ligase_LigD_LigC"/>
    <property type="match status" value="1"/>
</dbReference>
<dbReference type="AlphaFoldDB" id="A0A931GQW0"/>
<keyword evidence="12" id="KW-0067">ATP-binding</keyword>
<evidence type="ECO:0000256" key="23">
    <source>
        <dbReference type="SAM" id="MobiDB-lite"/>
    </source>
</evidence>
<name>A0A931GQW0_9CORY</name>
<dbReference type="InterPro" id="IPR014144">
    <property type="entry name" value="LigD_PE_domain"/>
</dbReference>
<dbReference type="NCBIfam" id="TIGR02779">
    <property type="entry name" value="NHEJ_ligase_lig"/>
    <property type="match status" value="1"/>
</dbReference>
<keyword evidence="3 25" id="KW-0436">Ligase</keyword>
<dbReference type="SUPFAM" id="SSF56091">
    <property type="entry name" value="DNA ligase/mRNA capping enzyme, catalytic domain"/>
    <property type="match status" value="1"/>
</dbReference>
<dbReference type="GO" id="GO:0005524">
    <property type="term" value="F:ATP binding"/>
    <property type="evidence" value="ECO:0007669"/>
    <property type="project" value="UniProtKB-KW"/>
</dbReference>
<gene>
    <name evidence="25" type="ORF">IW254_000227</name>
</gene>
<feature type="compositionally biased region" description="Basic and acidic residues" evidence="23">
    <location>
        <begin position="306"/>
        <end position="317"/>
    </location>
</feature>
<dbReference type="InterPro" id="IPR014145">
    <property type="entry name" value="LigD_pol_dom"/>
</dbReference>
<keyword evidence="6" id="KW-0540">Nuclease</keyword>
<comment type="cofactor">
    <cofactor evidence="1">
        <name>Mn(2+)</name>
        <dbReference type="ChEBI" id="CHEBI:29035"/>
    </cofactor>
</comment>
<evidence type="ECO:0000256" key="16">
    <source>
        <dbReference type="ARBA" id="ARBA00023204"/>
    </source>
</evidence>
<dbReference type="GO" id="GO:0003887">
    <property type="term" value="F:DNA-directed DNA polymerase activity"/>
    <property type="evidence" value="ECO:0007669"/>
    <property type="project" value="UniProtKB-KW"/>
</dbReference>
<comment type="caution">
    <text evidence="25">The sequence shown here is derived from an EMBL/GenBank/DDBJ whole genome shotgun (WGS) entry which is preliminary data.</text>
</comment>
<keyword evidence="9" id="KW-0227">DNA damage</keyword>
<evidence type="ECO:0000256" key="8">
    <source>
        <dbReference type="ARBA" id="ARBA00022741"/>
    </source>
</evidence>
<evidence type="ECO:0000256" key="18">
    <source>
        <dbReference type="ARBA" id="ARBA00023268"/>
    </source>
</evidence>
<dbReference type="PROSITE" id="PS50160">
    <property type="entry name" value="DNA_LIGASE_A3"/>
    <property type="match status" value="1"/>
</dbReference>
<dbReference type="InterPro" id="IPR012340">
    <property type="entry name" value="NA-bd_OB-fold"/>
</dbReference>
<keyword evidence="7" id="KW-0479">Metal-binding</keyword>
<dbReference type="GO" id="GO:0006310">
    <property type="term" value="P:DNA recombination"/>
    <property type="evidence" value="ECO:0007669"/>
    <property type="project" value="UniProtKB-KW"/>
</dbReference>
<dbReference type="RefSeq" id="WP_196823860.1">
    <property type="nucleotide sequence ID" value="NZ_CP046980.1"/>
</dbReference>
<protein>
    <recommendedName>
        <fullName evidence="2">DNA ligase (ATP)</fullName>
        <ecNumber evidence="2">6.5.1.1</ecNumber>
    </recommendedName>
    <alternativeName>
        <fullName evidence="19">NHEJ DNA polymerase</fullName>
    </alternativeName>
</protein>
<comment type="similarity">
    <text evidence="21">In the C-terminal section; belongs to the ATP-dependent DNA ligase family.</text>
</comment>
<evidence type="ECO:0000256" key="17">
    <source>
        <dbReference type="ARBA" id="ARBA00023211"/>
    </source>
</evidence>
<evidence type="ECO:0000256" key="2">
    <source>
        <dbReference type="ARBA" id="ARBA00012727"/>
    </source>
</evidence>
<dbReference type="NCBIfam" id="NF007210">
    <property type="entry name" value="PRK09632.1"/>
    <property type="match status" value="1"/>
</dbReference>
<dbReference type="InterPro" id="IPR052171">
    <property type="entry name" value="NHEJ_LigD"/>
</dbReference>
<evidence type="ECO:0000256" key="4">
    <source>
        <dbReference type="ARBA" id="ARBA00022679"/>
    </source>
</evidence>
<dbReference type="InterPro" id="IPR033649">
    <property type="entry name" value="MtLigD_Pol-like"/>
</dbReference>
<dbReference type="Pfam" id="PF13298">
    <property type="entry name" value="LigD_N"/>
    <property type="match status" value="1"/>
</dbReference>
<evidence type="ECO:0000256" key="14">
    <source>
        <dbReference type="ARBA" id="ARBA00023125"/>
    </source>
</evidence>
<evidence type="ECO:0000256" key="1">
    <source>
        <dbReference type="ARBA" id="ARBA00001936"/>
    </source>
</evidence>
<dbReference type="GO" id="GO:0003677">
    <property type="term" value="F:DNA binding"/>
    <property type="evidence" value="ECO:0007669"/>
    <property type="project" value="UniProtKB-KW"/>
</dbReference>
<dbReference type="EMBL" id="JADOUE010000001">
    <property type="protein sequence ID" value="MBG6121258.1"/>
    <property type="molecule type" value="Genomic_DNA"/>
</dbReference>
<reference evidence="25" key="1">
    <citation type="submission" date="2020-11" db="EMBL/GenBank/DDBJ databases">
        <title>Sequencing the genomes of 1000 actinobacteria strains.</title>
        <authorList>
            <person name="Klenk H.-P."/>
        </authorList>
    </citation>
    <scope>NUCLEOTIDE SEQUENCE</scope>
    <source>
        <strain evidence="25">DSM 45632</strain>
    </source>
</reference>
<evidence type="ECO:0000256" key="21">
    <source>
        <dbReference type="ARBA" id="ARBA00049981"/>
    </source>
</evidence>
<evidence type="ECO:0000259" key="24">
    <source>
        <dbReference type="PROSITE" id="PS50160"/>
    </source>
</evidence>
<sequence>MAGKKFEVGGHALTVSNLDKVIYPATDGHDAVTKAEVMHYYLAVAGILVPQVAGRPVTRKRWPDGVGSEPFFRKDLEDSAPEWIARADISHKSGTNTYPLLSGSGAEAGTDAATLAWFAQVAALELHTPQWRFNSDGTPANPDRMVFDLDPGEGVSLTDCAKVARWCRDIVEDMGMACVPVTSGSKGIHLYAGLDGSHTAEQVAAVAHELAKALEADHPDEVTSVMKKSERAGKVFIDWSQNNGKKTTIAPYSLRGKDRPTVAAPRTWEELAAADLRHLTFDEVIARVEDGCDPIASLGFEEPDRLSTYRSMRDPSKTAEPVPLSRPGRRDSRDNHGSAPIFVIQEHHASHLHWDFRLEHSDVLVSWAIPKGPPLDPDLTRLAVQTEDHPIEYAEFEGTIAKGEYGAGEVKIWDSGTYTREKWREGKEVIAVLHGRADGGLGGIPRRFALIRSNKDNSTKDDANWLIKFMKDQSVASGDAPQAGPRREAANPAEGSSREAAKAASRSSISIEHLPEPMLARAGTEADVQRGRREGETWAFEMKWDGYRMLAGVGTDGVALASRNGKDYTAVFPEVAELTGLLDGEAVERGGAIFDGEIVALDERGRPNFGLLQAVAKGDRDGEDFDAELRYMVFDVLQLGAPGASEAQVRSLLRTPYAERRDVLGSVLKSGDVVAVPPSYSGALDNAVTVSRELGLEGIVAKRADSVYLPGQRGRAWLKMKFQHHQEVVVIGAREGKGGRSGGIGSLLLAVPNDDGELIYAGRVGTGFSARQLEEIEKRLRRIKRATPPVEVPAADAADAWWVTPKLVGEVAVTGRTRGGSVRHAVWRGWREDKDPSDVRWEV</sequence>
<dbReference type="GO" id="GO:0003910">
    <property type="term" value="F:DNA ligase (ATP) activity"/>
    <property type="evidence" value="ECO:0007669"/>
    <property type="project" value="UniProtKB-EC"/>
</dbReference>
<dbReference type="InterPro" id="IPR012310">
    <property type="entry name" value="DNA_ligase_ATP-dep_cent"/>
</dbReference>
<dbReference type="CDD" id="cd04863">
    <property type="entry name" value="MtLigD_Pol_like"/>
    <property type="match status" value="1"/>
</dbReference>
<dbReference type="GO" id="GO:0004527">
    <property type="term" value="F:exonuclease activity"/>
    <property type="evidence" value="ECO:0007669"/>
    <property type="project" value="UniProtKB-KW"/>
</dbReference>
<dbReference type="EC" id="6.5.1.1" evidence="2"/>
<dbReference type="SUPFAM" id="SSF50249">
    <property type="entry name" value="Nucleic acid-binding proteins"/>
    <property type="match status" value="1"/>
</dbReference>
<dbReference type="NCBIfam" id="TIGR02778">
    <property type="entry name" value="ligD_pol"/>
    <property type="match status" value="1"/>
</dbReference>
<dbReference type="Pfam" id="PF21686">
    <property type="entry name" value="LigD_Prim-Pol"/>
    <property type="match status" value="1"/>
</dbReference>
<dbReference type="PANTHER" id="PTHR42705:SF2">
    <property type="entry name" value="BIFUNCTIONAL NON-HOMOLOGOUS END JOINING PROTEIN LIGD"/>
    <property type="match status" value="1"/>
</dbReference>
<keyword evidence="26" id="KW-1185">Reference proteome</keyword>
<dbReference type="NCBIfam" id="TIGR02777">
    <property type="entry name" value="LigD_PE_dom"/>
    <property type="match status" value="1"/>
</dbReference>
<dbReference type="GO" id="GO:0046872">
    <property type="term" value="F:metal ion binding"/>
    <property type="evidence" value="ECO:0007669"/>
    <property type="project" value="UniProtKB-KW"/>
</dbReference>
<dbReference type="Gene3D" id="3.30.1490.70">
    <property type="match status" value="1"/>
</dbReference>
<feature type="region of interest" description="Disordered" evidence="23">
    <location>
        <begin position="476"/>
        <end position="508"/>
    </location>
</feature>
<keyword evidence="10" id="KW-0378">Hydrolase</keyword>
<dbReference type="PANTHER" id="PTHR42705">
    <property type="entry name" value="BIFUNCTIONAL NON-HOMOLOGOUS END JOINING PROTEIN LIGD"/>
    <property type="match status" value="1"/>
</dbReference>
<evidence type="ECO:0000256" key="5">
    <source>
        <dbReference type="ARBA" id="ARBA00022695"/>
    </source>
</evidence>
<comment type="catalytic activity">
    <reaction evidence="20">
        <text>ATP + (deoxyribonucleotide)n-3'-hydroxyl + 5'-phospho-(deoxyribonucleotide)m = (deoxyribonucleotide)n+m + AMP + diphosphate.</text>
        <dbReference type="EC" id="6.5.1.1"/>
    </reaction>
</comment>
<feature type="region of interest" description="Disordered" evidence="23">
    <location>
        <begin position="306"/>
        <end position="337"/>
    </location>
</feature>
<dbReference type="GO" id="GO:0006281">
    <property type="term" value="P:DNA repair"/>
    <property type="evidence" value="ECO:0007669"/>
    <property type="project" value="UniProtKB-KW"/>
</dbReference>
<dbReference type="Pfam" id="PF04679">
    <property type="entry name" value="DNA_ligase_A_C"/>
    <property type="match status" value="1"/>
</dbReference>
<keyword evidence="14" id="KW-0238">DNA-binding</keyword>
<evidence type="ECO:0000256" key="7">
    <source>
        <dbReference type="ARBA" id="ARBA00022723"/>
    </source>
</evidence>
<dbReference type="Pfam" id="PF01068">
    <property type="entry name" value="DNA_ligase_A_M"/>
    <property type="match status" value="1"/>
</dbReference>
<evidence type="ECO:0000256" key="20">
    <source>
        <dbReference type="ARBA" id="ARBA00034003"/>
    </source>
</evidence>
<evidence type="ECO:0000256" key="22">
    <source>
        <dbReference type="ARBA" id="ARBA00049990"/>
    </source>
</evidence>
<dbReference type="Proteomes" id="UP000658613">
    <property type="component" value="Unassembled WGS sequence"/>
</dbReference>
<proteinExistence type="inferred from homology"/>
<evidence type="ECO:0000256" key="3">
    <source>
        <dbReference type="ARBA" id="ARBA00022598"/>
    </source>
</evidence>
<dbReference type="Gene3D" id="3.90.920.10">
    <property type="entry name" value="DNA primase, PRIM domain"/>
    <property type="match status" value="1"/>
</dbReference>
<evidence type="ECO:0000313" key="25">
    <source>
        <dbReference type="EMBL" id="MBG6121258.1"/>
    </source>
</evidence>
<evidence type="ECO:0000256" key="9">
    <source>
        <dbReference type="ARBA" id="ARBA00022763"/>
    </source>
</evidence>
<dbReference type="Gene3D" id="3.30.470.30">
    <property type="entry name" value="DNA ligase/mRNA capping enzyme"/>
    <property type="match status" value="1"/>
</dbReference>
<feature type="region of interest" description="Disordered" evidence="23">
    <location>
        <begin position="513"/>
        <end position="532"/>
    </location>
</feature>
<evidence type="ECO:0000256" key="13">
    <source>
        <dbReference type="ARBA" id="ARBA00022932"/>
    </source>
</evidence>
<keyword evidence="16" id="KW-0234">DNA repair</keyword>
<dbReference type="Gene3D" id="2.40.50.140">
    <property type="entry name" value="Nucleic acid-binding proteins"/>
    <property type="match status" value="1"/>
</dbReference>
<keyword evidence="8" id="KW-0547">Nucleotide-binding</keyword>
<evidence type="ECO:0000256" key="11">
    <source>
        <dbReference type="ARBA" id="ARBA00022839"/>
    </source>
</evidence>
<organism evidence="25 26">
    <name type="scientific">Corynebacterium aquatimens</name>
    <dbReference type="NCBI Taxonomy" id="1190508"/>
    <lineage>
        <taxon>Bacteria</taxon>
        <taxon>Bacillati</taxon>
        <taxon>Actinomycetota</taxon>
        <taxon>Actinomycetes</taxon>
        <taxon>Mycobacteriales</taxon>
        <taxon>Corynebacteriaceae</taxon>
        <taxon>Corynebacterium</taxon>
    </lineage>
</organism>
<keyword evidence="4" id="KW-0808">Transferase</keyword>
<evidence type="ECO:0000256" key="12">
    <source>
        <dbReference type="ARBA" id="ARBA00022840"/>
    </source>
</evidence>
<evidence type="ECO:0000256" key="6">
    <source>
        <dbReference type="ARBA" id="ARBA00022722"/>
    </source>
</evidence>
<comment type="similarity">
    <text evidence="22">In the N-terminal section; belongs to the LigD polymerase family.</text>
</comment>
<keyword evidence="18" id="KW-0511">Multifunctional enzyme</keyword>
<keyword evidence="11" id="KW-0269">Exonuclease</keyword>
<evidence type="ECO:0000256" key="19">
    <source>
        <dbReference type="ARBA" id="ARBA00029943"/>
    </source>
</evidence>
<accession>A0A931GQW0</accession>
<keyword evidence="15" id="KW-0233">DNA recombination</keyword>
<evidence type="ECO:0000256" key="15">
    <source>
        <dbReference type="ARBA" id="ARBA00023172"/>
    </source>
</evidence>
<evidence type="ECO:0000313" key="26">
    <source>
        <dbReference type="Proteomes" id="UP000658613"/>
    </source>
</evidence>
<feature type="domain" description="ATP-dependent DNA ligase family profile" evidence="24">
    <location>
        <begin position="622"/>
        <end position="753"/>
    </location>
</feature>
<keyword evidence="17" id="KW-0464">Manganese</keyword>